<dbReference type="AlphaFoldDB" id="A0AAE3EZB1"/>
<comment type="caution">
    <text evidence="1">The sequence shown here is derived from an EMBL/GenBank/DDBJ whole genome shotgun (WGS) entry which is preliminary data.</text>
</comment>
<dbReference type="EMBL" id="JAIRBC010000032">
    <property type="protein sequence ID" value="MCG2462457.1"/>
    <property type="molecule type" value="Genomic_DNA"/>
</dbReference>
<gene>
    <name evidence="1" type="ORF">K8352_16975</name>
</gene>
<evidence type="ECO:0000313" key="2">
    <source>
        <dbReference type="Proteomes" id="UP001200642"/>
    </source>
</evidence>
<dbReference type="Proteomes" id="UP001200642">
    <property type="component" value="Unassembled WGS sequence"/>
</dbReference>
<sequence length="145" mass="16846">MDFNLLISSIQLAIAAFQLKLDHFRKPSNRSDASELNRFYDLGEAIRILEYALAETVSFIGQNNNREPNPRLASLWTKASNSIRKIRDEADLVDLTFEKNPYWRNPEFYQGQNGSILQRISLENVLVQLRQLRTSYDKLQKKING</sequence>
<dbReference type="RefSeq" id="WP_317903594.1">
    <property type="nucleotide sequence ID" value="NZ_JAIRBC010000032.1"/>
</dbReference>
<proteinExistence type="predicted"/>
<protein>
    <submittedName>
        <fullName evidence="1">Uncharacterized protein</fullName>
    </submittedName>
</protein>
<name>A0AAE3EZB1_9FLAO</name>
<accession>A0AAE3EZB1</accession>
<organism evidence="1 2">
    <name type="scientific">Cerina litoralis</name>
    <dbReference type="NCBI Taxonomy" id="2874477"/>
    <lineage>
        <taxon>Bacteria</taxon>
        <taxon>Pseudomonadati</taxon>
        <taxon>Bacteroidota</taxon>
        <taxon>Flavobacteriia</taxon>
        <taxon>Flavobacteriales</taxon>
        <taxon>Flavobacteriaceae</taxon>
        <taxon>Cerina</taxon>
    </lineage>
</organism>
<evidence type="ECO:0000313" key="1">
    <source>
        <dbReference type="EMBL" id="MCG2462457.1"/>
    </source>
</evidence>
<keyword evidence="2" id="KW-1185">Reference proteome</keyword>
<reference evidence="1" key="1">
    <citation type="submission" date="2023-02" db="EMBL/GenBank/DDBJ databases">
        <title>Genome of Flavobacteriaceae gen. nov. sp. strain F89.</title>
        <authorList>
            <person name="Wang Y."/>
        </authorList>
    </citation>
    <scope>NUCLEOTIDE SEQUENCE</scope>
    <source>
        <strain evidence="1">F89</strain>
    </source>
</reference>